<dbReference type="Proteomes" id="UP000253862">
    <property type="component" value="Chromosome"/>
</dbReference>
<dbReference type="Pfam" id="PF06250">
    <property type="entry name" value="YhcG_C"/>
    <property type="match status" value="1"/>
</dbReference>
<evidence type="ECO:0000259" key="1">
    <source>
        <dbReference type="Pfam" id="PF06250"/>
    </source>
</evidence>
<dbReference type="PANTHER" id="PTHR30547:SF5">
    <property type="entry name" value="NUCLEASE YHCG-RELATED"/>
    <property type="match status" value="1"/>
</dbReference>
<dbReference type="Gene3D" id="3.40.1350.10">
    <property type="match status" value="1"/>
</dbReference>
<dbReference type="GO" id="GO:0003676">
    <property type="term" value="F:nucleic acid binding"/>
    <property type="evidence" value="ECO:0007669"/>
    <property type="project" value="InterPro"/>
</dbReference>
<dbReference type="OrthoDB" id="5605556at2"/>
<dbReference type="EMBL" id="CP022375">
    <property type="protein sequence ID" value="AXH30582.1"/>
    <property type="molecule type" value="Genomic_DNA"/>
</dbReference>
<dbReference type="InterPro" id="IPR009362">
    <property type="entry name" value="YhcG_C"/>
</dbReference>
<feature type="domain" description="YhcG PDDEXK nuclease" evidence="1">
    <location>
        <begin position="346"/>
        <end position="488"/>
    </location>
</feature>
<reference evidence="2 3" key="1">
    <citation type="submission" date="2017-07" db="EMBL/GenBank/DDBJ databases">
        <title>Complete genome sequences and comparative analysis of the novel pathogen Francisella opportunistica.</title>
        <authorList>
            <person name="Dietrich E.A."/>
            <person name="Kingry L.C."/>
            <person name="Petersen J.M."/>
        </authorList>
    </citation>
    <scope>NUCLEOTIDE SEQUENCE [LARGE SCALE GENOMIC DNA]</scope>
    <source>
        <strain evidence="2 3">14-2155</strain>
    </source>
</reference>
<dbReference type="AlphaFoldDB" id="A0A345JTD6"/>
<accession>A0A345JTD6</accession>
<evidence type="ECO:0000313" key="2">
    <source>
        <dbReference type="EMBL" id="AXH30582.1"/>
    </source>
</evidence>
<dbReference type="InterPro" id="IPR011856">
    <property type="entry name" value="tRNA_endonuc-like_dom_sf"/>
</dbReference>
<sequence>MKKLLLWFILITGVVFANDELNFNIKLHNNTQEGNFYMLKKPRFISDNISCPQKGSWIEEYEGFWSEQKKWIRGGSIQCVFTANVPLISTYLPDSFDLLWPALSLHTRVDDTSLYFVVQKKTNSKLGNKQDNNVTVKYHPLISNGINTGVGKLNNKVLKGKFKLRDSKGSSLGDYRNMVVSTNKNVSFKTALRWPDPENDDILKEMISSHTSEDNSIVISELVISDDIQNAAFIDPINWGVKKIVTVHVLLNEKIFGKFIQDISQIEACSDDLDLLRDFEIIGTPANTNDNKDNSFLENYVASQDAIPAIREGLELYRKEINLKGRTAINNFELKLSASQSELAAQALKNFYIFDLPGIEEGAQEKKVEEALYLNIGKFLDELGPGFAFMGRQCQYHLEIGKQDFYIDLLFYHCKLHCFVVIELKDKKFGPEDVGNMNLCLSAVDDQMKQADDNPSIGLILCKTKDNVVAKYALEGVSKPIGVSEYKLRK</sequence>
<evidence type="ECO:0000313" key="3">
    <source>
        <dbReference type="Proteomes" id="UP000253862"/>
    </source>
</evidence>
<protein>
    <submittedName>
        <fullName evidence="2">DUF1016 domain-containing protein</fullName>
    </submittedName>
</protein>
<dbReference type="InterPro" id="IPR053148">
    <property type="entry name" value="PD-DEXK-like_domain"/>
</dbReference>
<dbReference type="KEGG" id="foo:CGC45_08380"/>
<dbReference type="PANTHER" id="PTHR30547">
    <property type="entry name" value="UNCHARACTERIZED PROTEIN YHCG-RELATED"/>
    <property type="match status" value="1"/>
</dbReference>
<gene>
    <name evidence="2" type="ORF">CGC43_08345</name>
</gene>
<keyword evidence="3" id="KW-1185">Reference proteome</keyword>
<name>A0A345JTD6_9GAMM</name>
<proteinExistence type="predicted"/>
<organism evidence="2 3">
    <name type="scientific">Francisella opportunistica</name>
    <dbReference type="NCBI Taxonomy" id="2016517"/>
    <lineage>
        <taxon>Bacteria</taxon>
        <taxon>Pseudomonadati</taxon>
        <taxon>Pseudomonadota</taxon>
        <taxon>Gammaproteobacteria</taxon>
        <taxon>Thiotrichales</taxon>
        <taxon>Francisellaceae</taxon>
        <taxon>Francisella</taxon>
    </lineage>
</organism>